<organism evidence="4 5">
    <name type="scientific">Platanthera zijinensis</name>
    <dbReference type="NCBI Taxonomy" id="2320716"/>
    <lineage>
        <taxon>Eukaryota</taxon>
        <taxon>Viridiplantae</taxon>
        <taxon>Streptophyta</taxon>
        <taxon>Embryophyta</taxon>
        <taxon>Tracheophyta</taxon>
        <taxon>Spermatophyta</taxon>
        <taxon>Magnoliopsida</taxon>
        <taxon>Liliopsida</taxon>
        <taxon>Asparagales</taxon>
        <taxon>Orchidaceae</taxon>
        <taxon>Orchidoideae</taxon>
        <taxon>Orchideae</taxon>
        <taxon>Orchidinae</taxon>
        <taxon>Platanthera</taxon>
    </lineage>
</organism>
<evidence type="ECO:0000256" key="3">
    <source>
        <dbReference type="PROSITE-ProRule" id="PRU00221"/>
    </source>
</evidence>
<dbReference type="EMBL" id="JBBWWQ010000021">
    <property type="protein sequence ID" value="KAK8913769.1"/>
    <property type="molecule type" value="Genomic_DNA"/>
</dbReference>
<dbReference type="PROSITE" id="PS00678">
    <property type="entry name" value="WD_REPEATS_1"/>
    <property type="match status" value="1"/>
</dbReference>
<dbReference type="Proteomes" id="UP001418222">
    <property type="component" value="Unassembled WGS sequence"/>
</dbReference>
<evidence type="ECO:0000256" key="2">
    <source>
        <dbReference type="ARBA" id="ARBA00022737"/>
    </source>
</evidence>
<sequence length="403" mass="44578">MRRALPLLPCGRRLLALLSDGSVHAIALAGRGRLVLTGSDSDRVTAWSQPDLSIRGLLRTRRPRVRALLAHSDVLFTAHADRRVRIWTAASPSFSLTPVVRWRKEATFPPRRLRVSLFRRQNRSKQEHRDEVSCLALFIAGGLLYTGSWDWTVKVWNVGDGTCVDSFVAHEGRVNAVVVVQEDGGVFTAGTDGCVKMWRRVYGESTHELAMVLRFQSSPVNALVIGAGREGYIYSGSSDGYINIWEREAVTGRYAVLCLAAVERLVLSGSEDATIRVWRREEGCGFHVCLAVMDGHRGPVRCIAVGVEMENVEGSAMGLLVYSSSLDRVLKAWRLKVVVGDDKQLEEEKDARNVAAGGSPVNMEAEAVLGEGEVVEPVPESGMTTPVLSPLWVERRMRQRQLY</sequence>
<keyword evidence="1 3" id="KW-0853">WD repeat</keyword>
<dbReference type="InterPro" id="IPR015943">
    <property type="entry name" value="WD40/YVTN_repeat-like_dom_sf"/>
</dbReference>
<comment type="caution">
    <text evidence="4">The sequence shown here is derived from an EMBL/GenBank/DDBJ whole genome shotgun (WGS) entry which is preliminary data.</text>
</comment>
<keyword evidence="2" id="KW-0677">Repeat</keyword>
<dbReference type="Pfam" id="PF00400">
    <property type="entry name" value="WD40"/>
    <property type="match status" value="4"/>
</dbReference>
<evidence type="ECO:0000313" key="4">
    <source>
        <dbReference type="EMBL" id="KAK8913769.1"/>
    </source>
</evidence>
<name>A0AAP0ASM4_9ASPA</name>
<dbReference type="PRINTS" id="PR00320">
    <property type="entry name" value="GPROTEINBRPT"/>
</dbReference>
<accession>A0AAP0ASM4</accession>
<keyword evidence="5" id="KW-1185">Reference proteome</keyword>
<gene>
    <name evidence="4" type="ORF">KSP39_PZI024244</name>
</gene>
<evidence type="ECO:0000313" key="5">
    <source>
        <dbReference type="Proteomes" id="UP001418222"/>
    </source>
</evidence>
<reference evidence="4 5" key="1">
    <citation type="journal article" date="2022" name="Nat. Plants">
        <title>Genomes of leafy and leafless Platanthera orchids illuminate the evolution of mycoheterotrophy.</title>
        <authorList>
            <person name="Li M.H."/>
            <person name="Liu K.W."/>
            <person name="Li Z."/>
            <person name="Lu H.C."/>
            <person name="Ye Q.L."/>
            <person name="Zhang D."/>
            <person name="Wang J.Y."/>
            <person name="Li Y.F."/>
            <person name="Zhong Z.M."/>
            <person name="Liu X."/>
            <person name="Yu X."/>
            <person name="Liu D.K."/>
            <person name="Tu X.D."/>
            <person name="Liu B."/>
            <person name="Hao Y."/>
            <person name="Liao X.Y."/>
            <person name="Jiang Y.T."/>
            <person name="Sun W.H."/>
            <person name="Chen J."/>
            <person name="Chen Y.Q."/>
            <person name="Ai Y."/>
            <person name="Zhai J.W."/>
            <person name="Wu S.S."/>
            <person name="Zhou Z."/>
            <person name="Hsiao Y.Y."/>
            <person name="Wu W.L."/>
            <person name="Chen Y.Y."/>
            <person name="Lin Y.F."/>
            <person name="Hsu J.L."/>
            <person name="Li C.Y."/>
            <person name="Wang Z.W."/>
            <person name="Zhao X."/>
            <person name="Zhong W.Y."/>
            <person name="Ma X.K."/>
            <person name="Ma L."/>
            <person name="Huang J."/>
            <person name="Chen G.Z."/>
            <person name="Huang M.Z."/>
            <person name="Huang L."/>
            <person name="Peng D.H."/>
            <person name="Luo Y.B."/>
            <person name="Zou S.Q."/>
            <person name="Chen S.P."/>
            <person name="Lan S."/>
            <person name="Tsai W.C."/>
            <person name="Van de Peer Y."/>
            <person name="Liu Z.J."/>
        </authorList>
    </citation>
    <scope>NUCLEOTIDE SEQUENCE [LARGE SCALE GENOMIC DNA]</scope>
    <source>
        <strain evidence="4">Lor287</strain>
    </source>
</reference>
<dbReference type="InterPro" id="IPR020472">
    <property type="entry name" value="WD40_PAC1"/>
</dbReference>
<feature type="repeat" description="WD" evidence="3">
    <location>
        <begin position="167"/>
        <end position="198"/>
    </location>
</feature>
<dbReference type="Gene3D" id="2.130.10.10">
    <property type="entry name" value="YVTN repeat-like/Quinoprotein amine dehydrogenase"/>
    <property type="match status" value="2"/>
</dbReference>
<dbReference type="PROSITE" id="PS50294">
    <property type="entry name" value="WD_REPEATS_REGION"/>
    <property type="match status" value="1"/>
</dbReference>
<dbReference type="InterPro" id="IPR001680">
    <property type="entry name" value="WD40_rpt"/>
</dbReference>
<dbReference type="AlphaFoldDB" id="A0AAP0ASM4"/>
<dbReference type="PANTHER" id="PTHR22844:SF213">
    <property type="entry name" value="OS01G0232200 PROTEIN"/>
    <property type="match status" value="1"/>
</dbReference>
<dbReference type="InterPro" id="IPR019775">
    <property type="entry name" value="WD40_repeat_CS"/>
</dbReference>
<evidence type="ECO:0000256" key="1">
    <source>
        <dbReference type="ARBA" id="ARBA00022574"/>
    </source>
</evidence>
<proteinExistence type="predicted"/>
<dbReference type="SUPFAM" id="SSF50978">
    <property type="entry name" value="WD40 repeat-like"/>
    <property type="match status" value="1"/>
</dbReference>
<dbReference type="PROSITE" id="PS50082">
    <property type="entry name" value="WD_REPEATS_2"/>
    <property type="match status" value="2"/>
</dbReference>
<dbReference type="SMART" id="SM00320">
    <property type="entry name" value="WD40"/>
    <property type="match status" value="7"/>
</dbReference>
<feature type="repeat" description="WD" evidence="3">
    <location>
        <begin position="125"/>
        <end position="166"/>
    </location>
</feature>
<dbReference type="InterPro" id="IPR045182">
    <property type="entry name" value="JINGUBANG-like"/>
</dbReference>
<dbReference type="InterPro" id="IPR036322">
    <property type="entry name" value="WD40_repeat_dom_sf"/>
</dbReference>
<dbReference type="PANTHER" id="PTHR22844">
    <property type="entry name" value="F-BOX AND WD40 DOMAIN PROTEIN"/>
    <property type="match status" value="1"/>
</dbReference>
<protein>
    <submittedName>
        <fullName evidence="4">Uncharacterized protein</fullName>
    </submittedName>
</protein>